<feature type="region of interest" description="Disordered" evidence="1">
    <location>
        <begin position="844"/>
        <end position="865"/>
    </location>
</feature>
<dbReference type="InterPro" id="IPR040521">
    <property type="entry name" value="KDZ"/>
</dbReference>
<protein>
    <recommendedName>
        <fullName evidence="2">CxC2-like cysteine cluster KDZ transposase-associated domain-containing protein</fullName>
    </recommendedName>
</protein>
<dbReference type="InParanoid" id="A0A067PK29"/>
<organism evidence="3 4">
    <name type="scientific">Jaapia argillacea MUCL 33604</name>
    <dbReference type="NCBI Taxonomy" id="933084"/>
    <lineage>
        <taxon>Eukaryota</taxon>
        <taxon>Fungi</taxon>
        <taxon>Dikarya</taxon>
        <taxon>Basidiomycota</taxon>
        <taxon>Agaricomycotina</taxon>
        <taxon>Agaricomycetes</taxon>
        <taxon>Agaricomycetidae</taxon>
        <taxon>Jaapiales</taxon>
        <taxon>Jaapiaceae</taxon>
        <taxon>Jaapia</taxon>
    </lineage>
</organism>
<sequence>MAEDLPIKLHVVPSVVKMEPLIDVRIASHLRCIAARVWTGAFFDKTSLKTLGLSIQLGHGNLPCPTPILSSKTFLVFDTNGVHNVSVKFCGFIRMWQNLSMLKRAGRGHDPAGPLATKEGELAVQGLACPHVGRNLPDGWEKSSKDVIWLFTLYLAINANFRQKSKDCSVIDVELTPGWAYFVEENGYQQHLAKPEFANQVEVSISLHLNSRIAPDYQALQINTCKAQHDAVVQANTRNAKGHLASGVGAVVCAQHGLVRRNGVGDLQKGEHYCNMDYLVLSTLVGIIFLNIIFSYDIACQWHKNFWSQVDQFPESMMIKQSAVYATFVVLKWHLNAHGSKCQALFSLNNLRGAGRTWAELVEVSWSHTNPVATSAREMGPGARHELLNEHWGNWNWSLLLGFRECSELTPFTIILIFLVRKQRNNFEEFSATFSPETVVQWEKMVDMWNEDRSRLNPYQEPPSTATLNDVRLELAREEAADAARGNLSTHNVSMSSFIVTGLELEEQQWVIQLHIDSIKGRSTSKEQTDLQQKRNALHRRIQSWRSVQAVYMPCVTALLLETSQEDEPQANTSTPVVTEKIPLWLPSALPSRLRSSLPPSVLENERRLRLGQADDALSEVRRQRRMIVNIHQFRHLNKANVGQKANTPIYCAAHAALTNIDPNGTWNDQLRVLHLEDVRGPGKDQDGDGKEMREGHRKPSWIWLVQPVRNTSDTVSDGDVDEIMRLEWAKTLARAERWEEEVMLLAEEMRHVIVYLEWQADWWWSQASRRMGMIGEDMLDGLLAYAEKQAVLREWLAQACAKRWLPLLKLHSLPREWGAKLPLMARQVGDMLVKKDEVDDYGVMDVPPPDDTGEIDEDDIFDLE</sequence>
<reference evidence="4" key="1">
    <citation type="journal article" date="2014" name="Proc. Natl. Acad. Sci. U.S.A.">
        <title>Extensive sampling of basidiomycete genomes demonstrates inadequacy of the white-rot/brown-rot paradigm for wood decay fungi.</title>
        <authorList>
            <person name="Riley R."/>
            <person name="Salamov A.A."/>
            <person name="Brown D.W."/>
            <person name="Nagy L.G."/>
            <person name="Floudas D."/>
            <person name="Held B.W."/>
            <person name="Levasseur A."/>
            <person name="Lombard V."/>
            <person name="Morin E."/>
            <person name="Otillar R."/>
            <person name="Lindquist E.A."/>
            <person name="Sun H."/>
            <person name="LaButti K.M."/>
            <person name="Schmutz J."/>
            <person name="Jabbour D."/>
            <person name="Luo H."/>
            <person name="Baker S.E."/>
            <person name="Pisabarro A.G."/>
            <person name="Walton J.D."/>
            <person name="Blanchette R.A."/>
            <person name="Henrissat B."/>
            <person name="Martin F."/>
            <person name="Cullen D."/>
            <person name="Hibbett D.S."/>
            <person name="Grigoriev I.V."/>
        </authorList>
    </citation>
    <scope>NUCLEOTIDE SEQUENCE [LARGE SCALE GENOMIC DNA]</scope>
    <source>
        <strain evidence="4">MUCL 33604</strain>
    </source>
</reference>
<dbReference type="STRING" id="933084.A0A067PK29"/>
<dbReference type="Proteomes" id="UP000027265">
    <property type="component" value="Unassembled WGS sequence"/>
</dbReference>
<keyword evidence="4" id="KW-1185">Reference proteome</keyword>
<feature type="domain" description="CxC2-like cysteine cluster KDZ transposase-associated" evidence="2">
    <location>
        <begin position="48"/>
        <end position="92"/>
    </location>
</feature>
<dbReference type="AlphaFoldDB" id="A0A067PK29"/>
<accession>A0A067PK29</accession>
<name>A0A067PK29_9AGAM</name>
<dbReference type="Pfam" id="PF18803">
    <property type="entry name" value="CxC2"/>
    <property type="match status" value="1"/>
</dbReference>
<evidence type="ECO:0000313" key="4">
    <source>
        <dbReference type="Proteomes" id="UP000027265"/>
    </source>
</evidence>
<dbReference type="HOGENOM" id="CLU_003703_13_3_1"/>
<proteinExistence type="predicted"/>
<evidence type="ECO:0000259" key="2">
    <source>
        <dbReference type="Pfam" id="PF18803"/>
    </source>
</evidence>
<evidence type="ECO:0000256" key="1">
    <source>
        <dbReference type="SAM" id="MobiDB-lite"/>
    </source>
</evidence>
<dbReference type="OrthoDB" id="2804062at2759"/>
<evidence type="ECO:0000313" key="3">
    <source>
        <dbReference type="EMBL" id="KDQ54200.1"/>
    </source>
</evidence>
<dbReference type="Pfam" id="PF18758">
    <property type="entry name" value="KDZ"/>
    <property type="match status" value="1"/>
</dbReference>
<dbReference type="InterPro" id="IPR041457">
    <property type="entry name" value="CxC2_KDZ-assoc"/>
</dbReference>
<feature type="compositionally biased region" description="Acidic residues" evidence="1">
    <location>
        <begin position="852"/>
        <end position="865"/>
    </location>
</feature>
<dbReference type="EMBL" id="KL197730">
    <property type="protein sequence ID" value="KDQ54200.1"/>
    <property type="molecule type" value="Genomic_DNA"/>
</dbReference>
<gene>
    <name evidence="3" type="ORF">JAAARDRAFT_60933</name>
</gene>